<dbReference type="SUPFAM" id="SSF57756">
    <property type="entry name" value="Retrovirus zinc finger-like domains"/>
    <property type="match status" value="1"/>
</dbReference>
<dbReference type="Proteomes" id="UP001054821">
    <property type="component" value="Chromosome 3"/>
</dbReference>
<evidence type="ECO:0000313" key="4">
    <source>
        <dbReference type="Proteomes" id="UP001054821"/>
    </source>
</evidence>
<name>A0AAD4WAD3_PRUDU</name>
<feature type="domain" description="CCHC-type" evidence="2">
    <location>
        <begin position="94"/>
        <end position="110"/>
    </location>
</feature>
<evidence type="ECO:0000313" key="3">
    <source>
        <dbReference type="EMBL" id="KAI5339506.1"/>
    </source>
</evidence>
<keyword evidence="1" id="KW-0863">Zinc-finger</keyword>
<dbReference type="Gene3D" id="4.10.60.10">
    <property type="entry name" value="Zinc finger, CCHC-type"/>
    <property type="match status" value="1"/>
</dbReference>
<keyword evidence="1" id="KW-0862">Zinc</keyword>
<sequence>MKLNMEENVTKKSKSVALQEVNDSPIKGGEKSSAFKDEMALFVKKFRRILKNKGKFAREESSGSERKFRPSTDRFNEWNKDVKPFTKDFRKSVRCFTCGGIGHYVVDCTNNQKKYSKGKDKAMKVSWSES</sequence>
<dbReference type="PROSITE" id="PS50158">
    <property type="entry name" value="ZF_CCHC"/>
    <property type="match status" value="1"/>
</dbReference>
<dbReference type="GO" id="GO:0008270">
    <property type="term" value="F:zinc ion binding"/>
    <property type="evidence" value="ECO:0007669"/>
    <property type="project" value="UniProtKB-KW"/>
</dbReference>
<keyword evidence="1" id="KW-0479">Metal-binding</keyword>
<dbReference type="GO" id="GO:0003676">
    <property type="term" value="F:nucleic acid binding"/>
    <property type="evidence" value="ECO:0007669"/>
    <property type="project" value="InterPro"/>
</dbReference>
<dbReference type="EMBL" id="JAJFAZ020000003">
    <property type="protein sequence ID" value="KAI5339506.1"/>
    <property type="molecule type" value="Genomic_DNA"/>
</dbReference>
<evidence type="ECO:0000259" key="2">
    <source>
        <dbReference type="PROSITE" id="PS50158"/>
    </source>
</evidence>
<comment type="caution">
    <text evidence="3">The sequence shown here is derived from an EMBL/GenBank/DDBJ whole genome shotgun (WGS) entry which is preliminary data.</text>
</comment>
<gene>
    <name evidence="3" type="ORF">L3X38_018778</name>
</gene>
<accession>A0AAD4WAD3</accession>
<protein>
    <recommendedName>
        <fullName evidence="2">CCHC-type domain-containing protein</fullName>
    </recommendedName>
</protein>
<evidence type="ECO:0000256" key="1">
    <source>
        <dbReference type="PROSITE-ProRule" id="PRU00047"/>
    </source>
</evidence>
<organism evidence="3 4">
    <name type="scientific">Prunus dulcis</name>
    <name type="common">Almond</name>
    <name type="synonym">Amygdalus dulcis</name>
    <dbReference type="NCBI Taxonomy" id="3755"/>
    <lineage>
        <taxon>Eukaryota</taxon>
        <taxon>Viridiplantae</taxon>
        <taxon>Streptophyta</taxon>
        <taxon>Embryophyta</taxon>
        <taxon>Tracheophyta</taxon>
        <taxon>Spermatophyta</taxon>
        <taxon>Magnoliopsida</taxon>
        <taxon>eudicotyledons</taxon>
        <taxon>Gunneridae</taxon>
        <taxon>Pentapetalae</taxon>
        <taxon>rosids</taxon>
        <taxon>fabids</taxon>
        <taxon>Rosales</taxon>
        <taxon>Rosaceae</taxon>
        <taxon>Amygdaloideae</taxon>
        <taxon>Amygdaleae</taxon>
        <taxon>Prunus</taxon>
    </lineage>
</organism>
<proteinExistence type="predicted"/>
<dbReference type="AlphaFoldDB" id="A0AAD4WAD3"/>
<dbReference type="SMART" id="SM00343">
    <property type="entry name" value="ZnF_C2HC"/>
    <property type="match status" value="1"/>
</dbReference>
<dbReference type="Pfam" id="PF00098">
    <property type="entry name" value="zf-CCHC"/>
    <property type="match status" value="1"/>
</dbReference>
<dbReference type="InterPro" id="IPR036875">
    <property type="entry name" value="Znf_CCHC_sf"/>
</dbReference>
<dbReference type="InterPro" id="IPR001878">
    <property type="entry name" value="Znf_CCHC"/>
</dbReference>
<reference evidence="3 4" key="1">
    <citation type="journal article" date="2022" name="G3 (Bethesda)">
        <title>Whole-genome sequence and methylome profiling of the almond [Prunus dulcis (Mill.) D.A. Webb] cultivar 'Nonpareil'.</title>
        <authorList>
            <person name="D'Amico-Willman K.M."/>
            <person name="Ouma W.Z."/>
            <person name="Meulia T."/>
            <person name="Sideli G.M."/>
            <person name="Gradziel T.M."/>
            <person name="Fresnedo-Ramirez J."/>
        </authorList>
    </citation>
    <scope>NUCLEOTIDE SEQUENCE [LARGE SCALE GENOMIC DNA]</scope>
    <source>
        <strain evidence="3">Clone GOH B32 T37-40</strain>
    </source>
</reference>
<keyword evidence="4" id="KW-1185">Reference proteome</keyword>